<accession>A0A914H908</accession>
<proteinExistence type="predicted"/>
<organism evidence="1 2">
    <name type="scientific">Globodera rostochiensis</name>
    <name type="common">Golden nematode worm</name>
    <name type="synonym">Heterodera rostochiensis</name>
    <dbReference type="NCBI Taxonomy" id="31243"/>
    <lineage>
        <taxon>Eukaryota</taxon>
        <taxon>Metazoa</taxon>
        <taxon>Ecdysozoa</taxon>
        <taxon>Nematoda</taxon>
        <taxon>Chromadorea</taxon>
        <taxon>Rhabditida</taxon>
        <taxon>Tylenchina</taxon>
        <taxon>Tylenchomorpha</taxon>
        <taxon>Tylenchoidea</taxon>
        <taxon>Heteroderidae</taxon>
        <taxon>Heteroderinae</taxon>
        <taxon>Globodera</taxon>
    </lineage>
</organism>
<keyword evidence="1" id="KW-1185">Reference proteome</keyword>
<protein>
    <submittedName>
        <fullName evidence="2">Uncharacterized protein</fullName>
    </submittedName>
</protein>
<dbReference type="WBParaSite" id="Gr19_v10_g14362.t1">
    <property type="protein sequence ID" value="Gr19_v10_g14362.t1"/>
    <property type="gene ID" value="Gr19_v10_g14362"/>
</dbReference>
<reference evidence="2" key="1">
    <citation type="submission" date="2022-11" db="UniProtKB">
        <authorList>
            <consortium name="WormBaseParasite"/>
        </authorList>
    </citation>
    <scope>IDENTIFICATION</scope>
</reference>
<dbReference type="AlphaFoldDB" id="A0A914H908"/>
<name>A0A914H908_GLORO</name>
<sequence>MMLKEMNFSSDGCEIGIAIRSSKGEVIIKVGVIKSIKHYDRDLKTLAGHSRRKGVMETFWLLGHAENGALPANNAQDRPIDDQS</sequence>
<dbReference type="Proteomes" id="UP000887572">
    <property type="component" value="Unplaced"/>
</dbReference>
<evidence type="ECO:0000313" key="1">
    <source>
        <dbReference type="Proteomes" id="UP000887572"/>
    </source>
</evidence>
<evidence type="ECO:0000313" key="2">
    <source>
        <dbReference type="WBParaSite" id="Gr19_v10_g14362.t1"/>
    </source>
</evidence>